<feature type="signal peptide" evidence="1">
    <location>
        <begin position="1"/>
        <end position="25"/>
    </location>
</feature>
<sequence>MFFGKTRIRPVCAILALCCSISAYAAVGEVSVVMPKETVVVQKKRFANFSEQERAQEQQRRSDIIQRTNQMFTLLGAEMALQKGDAGTALATYMVMLDRIRSSEVAERAMEMALSLNAYEQAEAIFQKWREIEPEPGAAQKRMAWGRSLIAGDIEYARNNFNDVLRDADEEQTRRIFLLLSQMSVQQPDLAKKLGSSVHRFASKYPDMPEAVIADVIFSAQNQNSSDAVRALQKLAELDADIRPPTELTLRLIAQRNPEVLNRFFTETDTRNLSPVWQELEISSMINSGNTEEAYNLLQKLLAQNPNADLYIQAALLAVQRDNGVSEVNTYLEKAYSFGTHEQKNRAAVIGAMRSADAKDYTGMQVWLDRIDAPEYIFDREVLRASMAAERGNWRQALVVSKQARRLPAQQGRFFTASDLLRVQLFAIGMHDQPRQAIIELNSLLAQAEKQQDADEQVADVLYQRALIYADKLQQPQKAIVDLRRYLAFNPNSAGGMNALGYTMLSLPSADAEEAFSLIQAAYHLEPESAAINDSMGWAYFRKGDPQAALPYLQYAFEQYPDPEVGAHLGEVLWVLGEREKAKQIWAEGFAKKGNKAVLADTLKRLGVQKNTLPKAQSN</sequence>
<name>A0A0J0YTY4_9NEIS</name>
<evidence type="ECO:0000256" key="1">
    <source>
        <dbReference type="SAM" id="SignalP"/>
    </source>
</evidence>
<comment type="caution">
    <text evidence="2">The sequence shown here is derived from an EMBL/GenBank/DDBJ whole genome shotgun (WGS) entry which is preliminary data.</text>
</comment>
<accession>A0A0J0YTY4</accession>
<dbReference type="RefSeq" id="WP_047760450.1">
    <property type="nucleotide sequence ID" value="NZ_CP091510.1"/>
</dbReference>
<dbReference type="Proteomes" id="UP000036027">
    <property type="component" value="Unassembled WGS sequence"/>
</dbReference>
<reference evidence="2 3" key="1">
    <citation type="submission" date="2014-11" db="EMBL/GenBank/DDBJ databases">
        <title>Genome of a novel goose pathogen.</title>
        <authorList>
            <person name="Hansen C.M."/>
            <person name="Hueffer K."/>
            <person name="Choi S.C."/>
        </authorList>
    </citation>
    <scope>NUCLEOTIDE SEQUENCE [LARGE SCALE GENOMIC DNA]</scope>
    <source>
        <strain evidence="2 3">KH1503</strain>
    </source>
</reference>
<dbReference type="Pfam" id="PF13174">
    <property type="entry name" value="TPR_6"/>
    <property type="match status" value="2"/>
</dbReference>
<dbReference type="InterPro" id="IPR011990">
    <property type="entry name" value="TPR-like_helical_dom_sf"/>
</dbReference>
<dbReference type="SUPFAM" id="SSF48452">
    <property type="entry name" value="TPR-like"/>
    <property type="match status" value="2"/>
</dbReference>
<dbReference type="InterPro" id="IPR019734">
    <property type="entry name" value="TPR_rpt"/>
</dbReference>
<keyword evidence="3" id="KW-1185">Reference proteome</keyword>
<dbReference type="Gene3D" id="1.25.40.10">
    <property type="entry name" value="Tetratricopeptide repeat domain"/>
    <property type="match status" value="2"/>
</dbReference>
<dbReference type="AlphaFoldDB" id="A0A0J0YTY4"/>
<dbReference type="EMBL" id="JTDO01000003">
    <property type="protein sequence ID" value="KLT73569.1"/>
    <property type="molecule type" value="Genomic_DNA"/>
</dbReference>
<evidence type="ECO:0000313" key="2">
    <source>
        <dbReference type="EMBL" id="KLT73569.1"/>
    </source>
</evidence>
<dbReference type="PATRIC" id="fig|1470200.3.peg.1665"/>
<feature type="chain" id="PRO_5005246896" evidence="1">
    <location>
        <begin position="26"/>
        <end position="619"/>
    </location>
</feature>
<evidence type="ECO:0000313" key="3">
    <source>
        <dbReference type="Proteomes" id="UP000036027"/>
    </source>
</evidence>
<protein>
    <submittedName>
        <fullName evidence="2">TPR repeat family protein</fullName>
    </submittedName>
</protein>
<dbReference type="SMART" id="SM00028">
    <property type="entry name" value="TPR"/>
    <property type="match status" value="2"/>
</dbReference>
<dbReference type="STRING" id="1470200.PL75_02925"/>
<dbReference type="OrthoDB" id="9766710at2"/>
<keyword evidence="1" id="KW-0732">Signal</keyword>
<proteinExistence type="predicted"/>
<gene>
    <name evidence="2" type="ORF">PL75_02925</name>
</gene>
<organism evidence="2 3">
    <name type="scientific">Neisseria arctica</name>
    <dbReference type="NCBI Taxonomy" id="1470200"/>
    <lineage>
        <taxon>Bacteria</taxon>
        <taxon>Pseudomonadati</taxon>
        <taxon>Pseudomonadota</taxon>
        <taxon>Betaproteobacteria</taxon>
        <taxon>Neisseriales</taxon>
        <taxon>Neisseriaceae</taxon>
        <taxon>Neisseria</taxon>
    </lineage>
</organism>